<evidence type="ECO:0000256" key="9">
    <source>
        <dbReference type="ARBA" id="ARBA00022989"/>
    </source>
</evidence>
<keyword evidence="11" id="KW-0829">Tyrosine-protein kinase</keyword>
<evidence type="ECO:0000256" key="8">
    <source>
        <dbReference type="ARBA" id="ARBA00022840"/>
    </source>
</evidence>
<feature type="domain" description="Furin-like cysteine-rich" evidence="15">
    <location>
        <begin position="130"/>
        <end position="320"/>
    </location>
</feature>
<dbReference type="InterPro" id="IPR009030">
    <property type="entry name" value="Growth_fac_rcpt_cys_sf"/>
</dbReference>
<dbReference type="SUPFAM" id="SSF57184">
    <property type="entry name" value="Growth factor receptor domain"/>
    <property type="match status" value="1"/>
</dbReference>
<evidence type="ECO:0000256" key="3">
    <source>
        <dbReference type="ARBA" id="ARBA00022553"/>
    </source>
</evidence>
<keyword evidence="13" id="KW-0325">Glycoprotein</keyword>
<dbReference type="SUPFAM" id="SSF52058">
    <property type="entry name" value="L domain-like"/>
    <property type="match status" value="2"/>
</dbReference>
<dbReference type="InterPro" id="IPR006211">
    <property type="entry name" value="Furin-like_Cys-rich_dom"/>
</dbReference>
<dbReference type="InterPro" id="IPR006212">
    <property type="entry name" value="Furin_repeat"/>
</dbReference>
<keyword evidence="7" id="KW-0418">Kinase</keyword>
<accession>A0A915HN06</accession>
<comment type="catalytic activity">
    <reaction evidence="14">
        <text>L-tyrosyl-[protein] + ATP = O-phospho-L-tyrosyl-[protein] + ADP + H(+)</text>
        <dbReference type="Rhea" id="RHEA:10596"/>
        <dbReference type="Rhea" id="RHEA-COMP:10136"/>
        <dbReference type="Rhea" id="RHEA-COMP:20101"/>
        <dbReference type="ChEBI" id="CHEBI:15378"/>
        <dbReference type="ChEBI" id="CHEBI:30616"/>
        <dbReference type="ChEBI" id="CHEBI:46858"/>
        <dbReference type="ChEBI" id="CHEBI:61978"/>
        <dbReference type="ChEBI" id="CHEBI:456216"/>
        <dbReference type="EC" id="2.7.10.1"/>
    </reaction>
</comment>
<evidence type="ECO:0000256" key="2">
    <source>
        <dbReference type="ARBA" id="ARBA00011902"/>
    </source>
</evidence>
<sequence>MLEKICPGLDLRSDLGDALRVYKAVSSINNSLDRCTVIEGNVHLLLIGPGYFRNRTEYNAVRFSRLREITVEIGLSQLREISRGGIRISNNPKLCYVETVNWSLINKGGTVVIDNNKSLDLCGLCNASHASQANCAKSNEKTSPACWNYAACQKTCQNQYIACDANSSCHDFYGGNSICCHPECRAGCTGSTASDCIACKNVLVNGSCQKSCPVGYYKYLERRCLTADQCRAVETTPFEHYGFRMTSSSAAAVVPTNDSLSSPFHYDEEEDDGPPTVFFKPIDSTNSCSPICPHGYEEDPRDRHSCRKCPTAKGCTKICSSTSLISEGIIYSVADAQRLRGCTVIRGHLDISIYSSLSVSERHLD</sequence>
<evidence type="ECO:0000256" key="10">
    <source>
        <dbReference type="ARBA" id="ARBA00023136"/>
    </source>
</evidence>
<dbReference type="WBParaSite" id="nRc.2.0.1.t02891-RA">
    <property type="protein sequence ID" value="nRc.2.0.1.t02891-RA"/>
    <property type="gene ID" value="nRc.2.0.1.g02891"/>
</dbReference>
<feature type="domain" description="Receptor L-domain" evidence="16">
    <location>
        <begin position="72"/>
        <end position="105"/>
    </location>
</feature>
<evidence type="ECO:0000259" key="15">
    <source>
        <dbReference type="Pfam" id="PF00757"/>
    </source>
</evidence>
<evidence type="ECO:0000256" key="13">
    <source>
        <dbReference type="ARBA" id="ARBA00023180"/>
    </source>
</evidence>
<name>A0A915HN06_ROMCU</name>
<proteinExistence type="predicted"/>
<evidence type="ECO:0000256" key="5">
    <source>
        <dbReference type="ARBA" id="ARBA00022692"/>
    </source>
</evidence>
<dbReference type="Gene3D" id="2.10.220.10">
    <property type="entry name" value="Hormone Receptor, Insulin-like Growth Factor Receptor 1, Chain A, domain 2"/>
    <property type="match status" value="1"/>
</dbReference>
<dbReference type="GO" id="GO:0004714">
    <property type="term" value="F:transmembrane receptor protein tyrosine kinase activity"/>
    <property type="evidence" value="ECO:0007669"/>
    <property type="project" value="UniProtKB-EC"/>
</dbReference>
<evidence type="ECO:0000256" key="4">
    <source>
        <dbReference type="ARBA" id="ARBA00022679"/>
    </source>
</evidence>
<keyword evidence="5" id="KW-0812">Transmembrane</keyword>
<dbReference type="Pfam" id="PF00757">
    <property type="entry name" value="Furin-like"/>
    <property type="match status" value="1"/>
</dbReference>
<dbReference type="InterPro" id="IPR000494">
    <property type="entry name" value="Rcpt_L-dom"/>
</dbReference>
<evidence type="ECO:0000256" key="1">
    <source>
        <dbReference type="ARBA" id="ARBA00004479"/>
    </source>
</evidence>
<evidence type="ECO:0000313" key="18">
    <source>
        <dbReference type="WBParaSite" id="nRc.2.0.1.t02891-RA"/>
    </source>
</evidence>
<evidence type="ECO:0000256" key="12">
    <source>
        <dbReference type="ARBA" id="ARBA00023170"/>
    </source>
</evidence>
<keyword evidence="9" id="KW-1133">Transmembrane helix</keyword>
<dbReference type="OMA" id="GECHEYV"/>
<dbReference type="GO" id="GO:0005524">
    <property type="term" value="F:ATP binding"/>
    <property type="evidence" value="ECO:0007669"/>
    <property type="project" value="UniProtKB-KW"/>
</dbReference>
<keyword evidence="4" id="KW-0808">Transferase</keyword>
<evidence type="ECO:0000256" key="6">
    <source>
        <dbReference type="ARBA" id="ARBA00022741"/>
    </source>
</evidence>
<evidence type="ECO:0000259" key="16">
    <source>
        <dbReference type="Pfam" id="PF01030"/>
    </source>
</evidence>
<keyword evidence="12" id="KW-0675">Receptor</keyword>
<keyword evidence="10" id="KW-0472">Membrane</keyword>
<dbReference type="Gene3D" id="3.80.20.20">
    <property type="entry name" value="Receptor L-domain"/>
    <property type="match status" value="1"/>
</dbReference>
<keyword evidence="6" id="KW-0547">Nucleotide-binding</keyword>
<dbReference type="GO" id="GO:0016020">
    <property type="term" value="C:membrane"/>
    <property type="evidence" value="ECO:0007669"/>
    <property type="project" value="UniProtKB-SubCell"/>
</dbReference>
<dbReference type="AlphaFoldDB" id="A0A915HN06"/>
<dbReference type="Proteomes" id="UP000887565">
    <property type="component" value="Unplaced"/>
</dbReference>
<dbReference type="CDD" id="cd00064">
    <property type="entry name" value="FU"/>
    <property type="match status" value="1"/>
</dbReference>
<keyword evidence="3" id="KW-0597">Phosphoprotein</keyword>
<dbReference type="InterPro" id="IPR036941">
    <property type="entry name" value="Rcpt_L-dom_sf"/>
</dbReference>
<evidence type="ECO:0000256" key="14">
    <source>
        <dbReference type="ARBA" id="ARBA00051243"/>
    </source>
</evidence>
<reference evidence="18" key="1">
    <citation type="submission" date="2022-11" db="UniProtKB">
        <authorList>
            <consortium name="WormBaseParasite"/>
        </authorList>
    </citation>
    <scope>IDENTIFICATION</scope>
</reference>
<dbReference type="SMART" id="SM00261">
    <property type="entry name" value="FU"/>
    <property type="match status" value="1"/>
</dbReference>
<keyword evidence="17" id="KW-1185">Reference proteome</keyword>
<dbReference type="Pfam" id="PF01030">
    <property type="entry name" value="Recep_L_domain"/>
    <property type="match status" value="1"/>
</dbReference>
<organism evidence="17 18">
    <name type="scientific">Romanomermis culicivorax</name>
    <name type="common">Nematode worm</name>
    <dbReference type="NCBI Taxonomy" id="13658"/>
    <lineage>
        <taxon>Eukaryota</taxon>
        <taxon>Metazoa</taxon>
        <taxon>Ecdysozoa</taxon>
        <taxon>Nematoda</taxon>
        <taxon>Enoplea</taxon>
        <taxon>Dorylaimia</taxon>
        <taxon>Mermithida</taxon>
        <taxon>Mermithoidea</taxon>
        <taxon>Mermithidae</taxon>
        <taxon>Romanomermis</taxon>
    </lineage>
</organism>
<evidence type="ECO:0000256" key="7">
    <source>
        <dbReference type="ARBA" id="ARBA00022777"/>
    </source>
</evidence>
<dbReference type="EC" id="2.7.10.1" evidence="2"/>
<protein>
    <recommendedName>
        <fullName evidence="2">receptor protein-tyrosine kinase</fullName>
        <ecNumber evidence="2">2.7.10.1</ecNumber>
    </recommendedName>
</protein>
<evidence type="ECO:0000256" key="11">
    <source>
        <dbReference type="ARBA" id="ARBA00023137"/>
    </source>
</evidence>
<keyword evidence="8" id="KW-0067">ATP-binding</keyword>
<comment type="subcellular location">
    <subcellularLocation>
        <location evidence="1">Membrane</location>
        <topology evidence="1">Single-pass type I membrane protein</topology>
    </subcellularLocation>
</comment>
<evidence type="ECO:0000313" key="17">
    <source>
        <dbReference type="Proteomes" id="UP000887565"/>
    </source>
</evidence>